<evidence type="ECO:0000256" key="9">
    <source>
        <dbReference type="ARBA" id="ARBA00022884"/>
    </source>
</evidence>
<feature type="compositionally biased region" description="Low complexity" evidence="13">
    <location>
        <begin position="231"/>
        <end position="240"/>
    </location>
</feature>
<evidence type="ECO:0000259" key="14">
    <source>
        <dbReference type="SMART" id="SM01044"/>
    </source>
</evidence>
<dbReference type="GO" id="GO:0003729">
    <property type="term" value="F:mRNA binding"/>
    <property type="evidence" value="ECO:0007669"/>
    <property type="project" value="InterPro"/>
</dbReference>
<feature type="region of interest" description="Disordered" evidence="13">
    <location>
        <begin position="1"/>
        <end position="99"/>
    </location>
</feature>
<evidence type="ECO:0000256" key="5">
    <source>
        <dbReference type="ARBA" id="ARBA00022490"/>
    </source>
</evidence>
<keyword evidence="6" id="KW-0507">mRNA processing</keyword>
<evidence type="ECO:0000256" key="13">
    <source>
        <dbReference type="SAM" id="MobiDB-lite"/>
    </source>
</evidence>
<evidence type="ECO:0000256" key="6">
    <source>
        <dbReference type="ARBA" id="ARBA00022664"/>
    </source>
</evidence>
<evidence type="ECO:0000256" key="11">
    <source>
        <dbReference type="ARBA" id="ARBA00023187"/>
    </source>
</evidence>
<comment type="caution">
    <text evidence="15">The sequence shown here is derived from an EMBL/GenBank/DDBJ whole genome shotgun (WGS) entry which is preliminary data.</text>
</comment>
<dbReference type="Proteomes" id="UP000192596">
    <property type="component" value="Unassembled WGS sequence"/>
</dbReference>
<feature type="region of interest" description="Disordered" evidence="13">
    <location>
        <begin position="231"/>
        <end position="269"/>
    </location>
</feature>
<comment type="similarity">
    <text evidence="3">Belongs to the CASC3 family.</text>
</comment>
<keyword evidence="4" id="KW-0813">Transport</keyword>
<evidence type="ECO:0000313" key="16">
    <source>
        <dbReference type="Proteomes" id="UP000192596"/>
    </source>
</evidence>
<evidence type="ECO:0000256" key="12">
    <source>
        <dbReference type="ARBA" id="ARBA00023242"/>
    </source>
</evidence>
<keyword evidence="10" id="KW-0866">Nonsense-mediated mRNA decay</keyword>
<evidence type="ECO:0000256" key="2">
    <source>
        <dbReference type="ARBA" id="ARBA00004496"/>
    </source>
</evidence>
<evidence type="ECO:0000256" key="7">
    <source>
        <dbReference type="ARBA" id="ARBA00022816"/>
    </source>
</evidence>
<feature type="region of interest" description="Disordered" evidence="13">
    <location>
        <begin position="125"/>
        <end position="214"/>
    </location>
</feature>
<organism evidence="15 16">
    <name type="scientific">Cryoendolithus antarcticus</name>
    <dbReference type="NCBI Taxonomy" id="1507870"/>
    <lineage>
        <taxon>Eukaryota</taxon>
        <taxon>Fungi</taxon>
        <taxon>Dikarya</taxon>
        <taxon>Ascomycota</taxon>
        <taxon>Pezizomycotina</taxon>
        <taxon>Dothideomycetes</taxon>
        <taxon>Dothideomycetidae</taxon>
        <taxon>Cladosporiales</taxon>
        <taxon>Cladosporiaceae</taxon>
        <taxon>Cryoendolithus</taxon>
    </lineage>
</organism>
<keyword evidence="11" id="KW-0508">mRNA splicing</keyword>
<dbReference type="GO" id="GO:0051028">
    <property type="term" value="P:mRNA transport"/>
    <property type="evidence" value="ECO:0007669"/>
    <property type="project" value="UniProtKB-KW"/>
</dbReference>
<sequence length="692" mass="75249">MAARKHLLGRRRSDGDDDESAMVGDSQSEGSAGSVVGDREESTVADVKPGQQSGDAQKSKSMSPDHVNGSKGMLSLARKSQEESEKPSFKASADTEGMMRGLSVDETPDEVLDFEDVGDSVSVAAEKRAQPVQAPSGNIRIDRPIDRQRREHEEYRRKRDADPAFIPNRGNFFMHDTRGSPTTRGPAPERGGFTGRGRGRGLGGPNVAGFQPPREPTWKHDLHEVINEEPPAAAAAPQAASLTRDQEESARIFPKTNSLPQRQPPATAAPQATAFVLGKVPVRVSLPGMSKAITMQQPLAVKRHMRFPDHRPPLRRDKPVRVYLYGYGPKYIFPSADRSFVFIPRQLRPNQRGYGSNTYQRGNISYGPHSRRTSVFGGSMYSASVAASRRSSIAGRDGAFSPASFSSGFHGQPRPFVNLPPGGRMYSNGTSPAPLSGYQTPTGQIMHTYPLPQKPMMTGTPTVALHQPRPQKTISVTGIESPAALQQARRPSSSSSQQPFHNQLPAHMTEQPVYAQQQGQYYAPGPTYDFAPQVSASGTPLLGIPEQAMHGQNFHPPNMYYSQYPPQQQSYYYGQPAPMQMYMPPAGPLQQQYIAQSPTHQQAPLSHPTEALQAPSGMVAHESNGMVFYLPAADVAQQPSAPSATEYQPAESFVPAYAMPGLPPPTPGPEESGYYYPAVDAGGQNWCYGTTQ</sequence>
<evidence type="ECO:0000313" key="15">
    <source>
        <dbReference type="EMBL" id="OQN98051.1"/>
    </source>
</evidence>
<keyword evidence="9" id="KW-0694">RNA-binding</keyword>
<protein>
    <recommendedName>
        <fullName evidence="14">Btz domain-containing protein</fullName>
    </recommendedName>
</protein>
<feature type="domain" description="Btz" evidence="14">
    <location>
        <begin position="127"/>
        <end position="248"/>
    </location>
</feature>
<keyword evidence="5" id="KW-0963">Cytoplasm</keyword>
<dbReference type="STRING" id="1507870.A0A1V8SGS8"/>
<feature type="compositionally biased region" description="Polar residues" evidence="13">
    <location>
        <begin position="50"/>
        <end position="62"/>
    </location>
</feature>
<dbReference type="GO" id="GO:0006417">
    <property type="term" value="P:regulation of translation"/>
    <property type="evidence" value="ECO:0007669"/>
    <property type="project" value="UniProtKB-KW"/>
</dbReference>
<name>A0A1V8SGS8_9PEZI</name>
<keyword evidence="12" id="KW-0539">Nucleus</keyword>
<feature type="compositionally biased region" description="Low complexity" evidence="13">
    <location>
        <begin position="260"/>
        <end position="269"/>
    </location>
</feature>
<feature type="compositionally biased region" description="Basic and acidic residues" evidence="13">
    <location>
        <begin position="140"/>
        <end position="162"/>
    </location>
</feature>
<evidence type="ECO:0000256" key="1">
    <source>
        <dbReference type="ARBA" id="ARBA00004123"/>
    </source>
</evidence>
<dbReference type="GO" id="GO:0000184">
    <property type="term" value="P:nuclear-transcribed mRNA catabolic process, nonsense-mediated decay"/>
    <property type="evidence" value="ECO:0007669"/>
    <property type="project" value="UniProtKB-KW"/>
</dbReference>
<proteinExistence type="inferred from homology"/>
<comment type="subcellular location">
    <subcellularLocation>
        <location evidence="2">Cytoplasm</location>
    </subcellularLocation>
    <subcellularLocation>
        <location evidence="1">Nucleus</location>
    </subcellularLocation>
</comment>
<dbReference type="Pfam" id="PF09405">
    <property type="entry name" value="Btz"/>
    <property type="match status" value="1"/>
</dbReference>
<feature type="compositionally biased region" description="Low complexity" evidence="13">
    <location>
        <begin position="489"/>
        <end position="499"/>
    </location>
</feature>
<evidence type="ECO:0000256" key="10">
    <source>
        <dbReference type="ARBA" id="ARBA00023161"/>
    </source>
</evidence>
<evidence type="ECO:0000256" key="4">
    <source>
        <dbReference type="ARBA" id="ARBA00022448"/>
    </source>
</evidence>
<keyword evidence="8" id="KW-0810">Translation regulation</keyword>
<dbReference type="EMBL" id="NAJO01000048">
    <property type="protein sequence ID" value="OQN98051.1"/>
    <property type="molecule type" value="Genomic_DNA"/>
</dbReference>
<dbReference type="InterPro" id="IPR018545">
    <property type="entry name" value="Btz_dom"/>
</dbReference>
<dbReference type="OrthoDB" id="5413466at2759"/>
<dbReference type="GO" id="GO:0006397">
    <property type="term" value="P:mRNA processing"/>
    <property type="evidence" value="ECO:0007669"/>
    <property type="project" value="UniProtKB-KW"/>
</dbReference>
<dbReference type="GO" id="GO:0005737">
    <property type="term" value="C:cytoplasm"/>
    <property type="evidence" value="ECO:0007669"/>
    <property type="project" value="UniProtKB-SubCell"/>
</dbReference>
<reference evidence="16" key="1">
    <citation type="submission" date="2017-03" db="EMBL/GenBank/DDBJ databases">
        <title>Genomes of endolithic fungi from Antarctica.</title>
        <authorList>
            <person name="Coleine C."/>
            <person name="Masonjones S."/>
            <person name="Stajich J.E."/>
        </authorList>
    </citation>
    <scope>NUCLEOTIDE SEQUENCE [LARGE SCALE GENOMIC DNA]</scope>
    <source>
        <strain evidence="16">CCFEE 5527</strain>
    </source>
</reference>
<feature type="compositionally biased region" description="Basic residues" evidence="13">
    <location>
        <begin position="1"/>
        <end position="10"/>
    </location>
</feature>
<dbReference type="GO" id="GO:0008380">
    <property type="term" value="P:RNA splicing"/>
    <property type="evidence" value="ECO:0007669"/>
    <property type="project" value="UniProtKB-KW"/>
</dbReference>
<dbReference type="SMART" id="SM01044">
    <property type="entry name" value="Btz"/>
    <property type="match status" value="1"/>
</dbReference>
<evidence type="ECO:0000256" key="8">
    <source>
        <dbReference type="ARBA" id="ARBA00022845"/>
    </source>
</evidence>
<feature type="region of interest" description="Disordered" evidence="13">
    <location>
        <begin position="482"/>
        <end position="501"/>
    </location>
</feature>
<dbReference type="InParanoid" id="A0A1V8SGS8"/>
<accession>A0A1V8SGS8</accession>
<feature type="compositionally biased region" description="Gly residues" evidence="13">
    <location>
        <begin position="192"/>
        <end position="206"/>
    </location>
</feature>
<keyword evidence="7" id="KW-0509">mRNA transport</keyword>
<dbReference type="GO" id="GO:0035145">
    <property type="term" value="C:exon-exon junction complex"/>
    <property type="evidence" value="ECO:0007669"/>
    <property type="project" value="InterPro"/>
</dbReference>
<dbReference type="AlphaFoldDB" id="A0A1V8SGS8"/>
<feature type="compositionally biased region" description="Basic and acidic residues" evidence="13">
    <location>
        <begin position="79"/>
        <end position="88"/>
    </location>
</feature>
<keyword evidence="16" id="KW-1185">Reference proteome</keyword>
<gene>
    <name evidence="15" type="ORF">B0A48_15883</name>
</gene>
<evidence type="ECO:0000256" key="3">
    <source>
        <dbReference type="ARBA" id="ARBA00009548"/>
    </source>
</evidence>